<dbReference type="Gene3D" id="2.60.40.1180">
    <property type="entry name" value="Golgi alpha-mannosidase II"/>
    <property type="match status" value="1"/>
</dbReference>
<organism evidence="4 5">
    <name type="scientific">Dryococelus australis</name>
    <dbReference type="NCBI Taxonomy" id="614101"/>
    <lineage>
        <taxon>Eukaryota</taxon>
        <taxon>Metazoa</taxon>
        <taxon>Ecdysozoa</taxon>
        <taxon>Arthropoda</taxon>
        <taxon>Hexapoda</taxon>
        <taxon>Insecta</taxon>
        <taxon>Pterygota</taxon>
        <taxon>Neoptera</taxon>
        <taxon>Polyneoptera</taxon>
        <taxon>Phasmatodea</taxon>
        <taxon>Verophasmatodea</taxon>
        <taxon>Anareolatae</taxon>
        <taxon>Phasmatidae</taxon>
        <taxon>Eurycanthinae</taxon>
        <taxon>Dryococelus</taxon>
    </lineage>
</organism>
<reference evidence="4 5" key="1">
    <citation type="submission" date="2023-02" db="EMBL/GenBank/DDBJ databases">
        <title>LHISI_Scaffold_Assembly.</title>
        <authorList>
            <person name="Stuart O.P."/>
            <person name="Cleave R."/>
            <person name="Magrath M.J.L."/>
            <person name="Mikheyev A.S."/>
        </authorList>
    </citation>
    <scope>NUCLEOTIDE SEQUENCE [LARGE SCALE GENOMIC DNA]</scope>
    <source>
        <strain evidence="4">Daus_M_001</strain>
        <tissue evidence="4">Leg muscle</tissue>
    </source>
</reference>
<dbReference type="SUPFAM" id="SSF74650">
    <property type="entry name" value="Galactose mutarotase-like"/>
    <property type="match status" value="1"/>
</dbReference>
<dbReference type="Proteomes" id="UP001159363">
    <property type="component" value="Chromosome 1"/>
</dbReference>
<accession>A0ABQ9IP84</accession>
<evidence type="ECO:0000313" key="4">
    <source>
        <dbReference type="EMBL" id="KAJ8898442.1"/>
    </source>
</evidence>
<dbReference type="Pfam" id="PF21260">
    <property type="entry name" value="Laman-like_dom"/>
    <property type="match status" value="1"/>
</dbReference>
<dbReference type="InterPro" id="IPR013780">
    <property type="entry name" value="Glyco_hydro_b"/>
</dbReference>
<sequence length="564" mass="62401">MKRGGNTEQRHRPARLPHAKNPRSDLRRESQPYGATVAERLARSPPTKANRVQSPAGSPDFPKWKSCQTMPLVGGLSLASPALIHFNHPHRLSRPRCSGRYGASVVCGRKLLEEGDSRSSGLELELELESCLLLNTSQCDVSEGEGSFLVTVYNPLSRPVSPYLRFPVTGNNYTITDVNGTKMSSQLVVVPQSIVDLWYRSSNATRELVFRAERLPPLGFTSYLVTPTGTPGITHISGDSHFGNQNISVELNSTTGLVSKIIYGDVDMSLSQDFHYYIGAVGDNFDASYRASGAYIFRPNSSDQLETVAKVVNTTVYKGVSRSLCQIASPTHRALMFACSSGKEVISKFTTDLDSQHVFHTDSNGREMLRRRRDQRPTWDVHLEEPVSGNYYPVTSKIAVDDEAAGLRLAVLTDRAQGGSSLHNGQIELMVGVILYPTLTYSDCSPHVGCRFTARCLQVHRRLFHDDDFGVGEALNEKAFGRGLVARGKHYLVAGNSSCTVTRERVLAQELLLAPWLFFSPVDYTSAAAASWKKQVRSPSHFARLNGAWDKNQHQMRKLMFTGF</sequence>
<evidence type="ECO:0000259" key="3">
    <source>
        <dbReference type="Pfam" id="PF21260"/>
    </source>
</evidence>
<proteinExistence type="predicted"/>
<dbReference type="InterPro" id="IPR011682">
    <property type="entry name" value="Glyco_hydro_38_C"/>
</dbReference>
<feature type="region of interest" description="Disordered" evidence="1">
    <location>
        <begin position="1"/>
        <end position="64"/>
    </location>
</feature>
<evidence type="ECO:0000256" key="1">
    <source>
        <dbReference type="SAM" id="MobiDB-lite"/>
    </source>
</evidence>
<protein>
    <submittedName>
        <fullName evidence="4">Uncharacterized protein</fullName>
    </submittedName>
</protein>
<evidence type="ECO:0000259" key="2">
    <source>
        <dbReference type="Pfam" id="PF07748"/>
    </source>
</evidence>
<dbReference type="InterPro" id="IPR050843">
    <property type="entry name" value="Glycosyl_Hydrlase_38"/>
</dbReference>
<dbReference type="Gene3D" id="2.70.98.30">
    <property type="entry name" value="Golgi alpha-mannosidase II, domain 4"/>
    <property type="match status" value="2"/>
</dbReference>
<dbReference type="PANTHER" id="PTHR11607:SF3">
    <property type="entry name" value="LYSOSOMAL ALPHA-MANNOSIDASE"/>
    <property type="match status" value="1"/>
</dbReference>
<feature type="domain" description="Lysosomal alpha-mannosidase-like central" evidence="3">
    <location>
        <begin position="185"/>
        <end position="225"/>
    </location>
</feature>
<dbReference type="Pfam" id="PF07748">
    <property type="entry name" value="Glyco_hydro_38C"/>
    <property type="match status" value="1"/>
</dbReference>
<evidence type="ECO:0000313" key="5">
    <source>
        <dbReference type="Proteomes" id="UP001159363"/>
    </source>
</evidence>
<keyword evidence="5" id="KW-1185">Reference proteome</keyword>
<dbReference type="EMBL" id="JARBHB010000001">
    <property type="protein sequence ID" value="KAJ8898442.1"/>
    <property type="molecule type" value="Genomic_DNA"/>
</dbReference>
<feature type="domain" description="Glycosyl hydrolase family 38 C-terminal" evidence="2">
    <location>
        <begin position="243"/>
        <end position="431"/>
    </location>
</feature>
<feature type="compositionally biased region" description="Basic residues" evidence="1">
    <location>
        <begin position="12"/>
        <end position="21"/>
    </location>
</feature>
<dbReference type="PANTHER" id="PTHR11607">
    <property type="entry name" value="ALPHA-MANNOSIDASE"/>
    <property type="match status" value="1"/>
</dbReference>
<gene>
    <name evidence="4" type="ORF">PR048_003802</name>
</gene>
<dbReference type="InterPro" id="IPR048534">
    <property type="entry name" value="Man2a1-like_dom"/>
</dbReference>
<comment type="caution">
    <text evidence="4">The sequence shown here is derived from an EMBL/GenBank/DDBJ whole genome shotgun (WGS) entry which is preliminary data.</text>
</comment>
<dbReference type="InterPro" id="IPR011013">
    <property type="entry name" value="Gal_mutarotase_sf_dom"/>
</dbReference>
<name>A0ABQ9IP84_9NEOP</name>